<feature type="domain" description="Allantoicase" evidence="5">
    <location>
        <begin position="27"/>
        <end position="180"/>
    </location>
</feature>
<feature type="domain" description="Allantoicase" evidence="5">
    <location>
        <begin position="200"/>
        <end position="341"/>
    </location>
</feature>
<dbReference type="UniPathway" id="UPA00395">
    <property type="reaction ID" value="UER00654"/>
</dbReference>
<dbReference type="HAMAP" id="MF_00813">
    <property type="entry name" value="Allantoicase"/>
    <property type="match status" value="1"/>
</dbReference>
<reference evidence="6 7" key="1">
    <citation type="submission" date="2017-12" db="EMBL/GenBank/DDBJ databases">
        <title>Phylogenetic diversity of female urinary microbiome.</title>
        <authorList>
            <person name="Thomas-White K."/>
            <person name="Wolfe A.J."/>
        </authorList>
    </citation>
    <scope>NUCLEOTIDE SEQUENCE [LARGE SCALE GENOMIC DNA]</scope>
    <source>
        <strain evidence="6 7">UMB0416</strain>
    </source>
</reference>
<organism evidence="6 7">
    <name type="scientific">Faucicola osloensis</name>
    <name type="common">Moraxella osloensis</name>
    <dbReference type="NCBI Taxonomy" id="34062"/>
    <lineage>
        <taxon>Bacteria</taxon>
        <taxon>Pseudomonadati</taxon>
        <taxon>Pseudomonadota</taxon>
        <taxon>Gammaproteobacteria</taxon>
        <taxon>Moraxellales</taxon>
        <taxon>Moraxellaceae</taxon>
        <taxon>Faucicola</taxon>
    </lineage>
</organism>
<dbReference type="GO" id="GO:0004037">
    <property type="term" value="F:allantoicase activity"/>
    <property type="evidence" value="ECO:0007669"/>
    <property type="project" value="UniProtKB-UniRule"/>
</dbReference>
<dbReference type="InterPro" id="IPR005164">
    <property type="entry name" value="Allantoicase"/>
</dbReference>
<sequence>MSEHSVIETPVLPDFTNLINVADDRLGAKALFASDEFFAVKERILNAEPAVFIVGKYDDNGKWMDGWETRRKRHLGNDYLVIKLAKPAKIQGFDIDTSNFTGNFPPACQIEGIKLEQANDNENADFWTQQSWQPLTNMVSLQGNSHHYIASENTDSVITHIRLSIYPDGGVARLRVYGEIVFAETTDSQGDIDLVSALNGGQAIAWNDAHFGKASNLLLPNKAPNMGEGWETRRRREPGNDWCILKLGQAGIVNKIVVDTAFFKGNFPDKVSIQAVYAPDLPRQALITQSMFWETLLESQQLSADSMHEFNEIVLKKPITHVRVNIFPDGGISRIKLFGKIA</sequence>
<evidence type="ECO:0000256" key="4">
    <source>
        <dbReference type="HAMAP-Rule" id="MF_00813"/>
    </source>
</evidence>
<protein>
    <recommendedName>
        <fullName evidence="4">Probable allantoicase</fullName>
        <ecNumber evidence="4">3.5.3.4</ecNumber>
    </recommendedName>
    <alternativeName>
        <fullName evidence="4">Allantoate amidinohydrolase</fullName>
    </alternativeName>
</protein>
<name>A0A2I1RFA9_FAUOS</name>
<dbReference type="Proteomes" id="UP000234914">
    <property type="component" value="Unassembled WGS sequence"/>
</dbReference>
<evidence type="ECO:0000256" key="3">
    <source>
        <dbReference type="ARBA" id="ARBA00022801"/>
    </source>
</evidence>
<proteinExistence type="inferred from homology"/>
<keyword evidence="2 4" id="KW-0659">Purine metabolism</keyword>
<evidence type="ECO:0000256" key="2">
    <source>
        <dbReference type="ARBA" id="ARBA00022631"/>
    </source>
</evidence>
<dbReference type="EC" id="3.5.3.4" evidence="4"/>
<dbReference type="PANTHER" id="PTHR12045:SF3">
    <property type="entry name" value="INACTIVE ALLANTOICASE-RELATED"/>
    <property type="match status" value="1"/>
</dbReference>
<gene>
    <name evidence="4 6" type="primary">alc</name>
    <name evidence="6" type="ORF">CYJ96_11890</name>
</gene>
<comment type="similarity">
    <text evidence="1 4">Belongs to the allantoicase family.</text>
</comment>
<accession>A0A2I1RFA9</accession>
<comment type="catalytic activity">
    <reaction evidence="4">
        <text>allantoate + H2O = (S)-ureidoglycolate + urea</text>
        <dbReference type="Rhea" id="RHEA:11016"/>
        <dbReference type="ChEBI" id="CHEBI:15377"/>
        <dbReference type="ChEBI" id="CHEBI:16199"/>
        <dbReference type="ChEBI" id="CHEBI:17536"/>
        <dbReference type="ChEBI" id="CHEBI:57296"/>
        <dbReference type="EC" id="3.5.3.4"/>
    </reaction>
</comment>
<dbReference type="GO" id="GO:0006144">
    <property type="term" value="P:purine nucleobase metabolic process"/>
    <property type="evidence" value="ECO:0007669"/>
    <property type="project" value="UniProtKB-KW"/>
</dbReference>
<comment type="caution">
    <text evidence="6">The sequence shown here is derived from an EMBL/GenBank/DDBJ whole genome shotgun (WGS) entry which is preliminary data.</text>
</comment>
<comment type="pathway">
    <text evidence="4">Nitrogen metabolism; (S)-allantoin degradation; (S)-ureidoglycolate from allantoate (aminidohydrolase route): step 1/1.</text>
</comment>
<dbReference type="PIRSF" id="PIRSF016516">
    <property type="entry name" value="Allantoicase"/>
    <property type="match status" value="1"/>
</dbReference>
<dbReference type="PANTHER" id="PTHR12045">
    <property type="entry name" value="ALLANTOICASE"/>
    <property type="match status" value="1"/>
</dbReference>
<dbReference type="Pfam" id="PF03561">
    <property type="entry name" value="Allantoicase"/>
    <property type="match status" value="2"/>
</dbReference>
<evidence type="ECO:0000313" key="6">
    <source>
        <dbReference type="EMBL" id="PKZ67809.1"/>
    </source>
</evidence>
<dbReference type="AlphaFoldDB" id="A0A2I1RFA9"/>
<evidence type="ECO:0000313" key="7">
    <source>
        <dbReference type="Proteomes" id="UP000234914"/>
    </source>
</evidence>
<dbReference type="Gene3D" id="2.60.120.260">
    <property type="entry name" value="Galactose-binding domain-like"/>
    <property type="match status" value="2"/>
</dbReference>
<dbReference type="SUPFAM" id="SSF49785">
    <property type="entry name" value="Galactose-binding domain-like"/>
    <property type="match status" value="2"/>
</dbReference>
<dbReference type="InterPro" id="IPR008979">
    <property type="entry name" value="Galactose-bd-like_sf"/>
</dbReference>
<dbReference type="EMBL" id="PKJS01000022">
    <property type="protein sequence ID" value="PKZ67809.1"/>
    <property type="molecule type" value="Genomic_DNA"/>
</dbReference>
<dbReference type="NCBIfam" id="TIGR02961">
    <property type="entry name" value="allantoicase"/>
    <property type="match status" value="1"/>
</dbReference>
<dbReference type="RefSeq" id="WP_101965188.1">
    <property type="nucleotide sequence ID" value="NZ_PKJS01000022.1"/>
</dbReference>
<keyword evidence="3 4" id="KW-0378">Hydrolase</keyword>
<evidence type="ECO:0000256" key="1">
    <source>
        <dbReference type="ARBA" id="ARBA00009242"/>
    </source>
</evidence>
<dbReference type="GO" id="GO:0000256">
    <property type="term" value="P:allantoin catabolic process"/>
    <property type="evidence" value="ECO:0007669"/>
    <property type="project" value="UniProtKB-UniRule"/>
</dbReference>
<evidence type="ECO:0000259" key="5">
    <source>
        <dbReference type="Pfam" id="PF03561"/>
    </source>
</evidence>
<dbReference type="InterPro" id="IPR015908">
    <property type="entry name" value="Allantoicase_dom"/>
</dbReference>